<dbReference type="Proteomes" id="UP000176420">
    <property type="component" value="Unassembled WGS sequence"/>
</dbReference>
<accession>A0A1G2BA67</accession>
<reference evidence="2 3" key="1">
    <citation type="journal article" date="2016" name="Nat. Commun.">
        <title>Thousands of microbial genomes shed light on interconnected biogeochemical processes in an aquifer system.</title>
        <authorList>
            <person name="Anantharaman K."/>
            <person name="Brown C.T."/>
            <person name="Hug L.A."/>
            <person name="Sharon I."/>
            <person name="Castelle C.J."/>
            <person name="Probst A.J."/>
            <person name="Thomas B.C."/>
            <person name="Singh A."/>
            <person name="Wilkins M.J."/>
            <person name="Karaoz U."/>
            <person name="Brodie E.L."/>
            <person name="Williams K.H."/>
            <person name="Hubbard S.S."/>
            <person name="Banfield J.F."/>
        </authorList>
    </citation>
    <scope>NUCLEOTIDE SEQUENCE [LARGE SCALE GENOMIC DNA]</scope>
</reference>
<dbReference type="Gene3D" id="3.90.550.10">
    <property type="entry name" value="Spore Coat Polysaccharide Biosynthesis Protein SpsA, Chain A"/>
    <property type="match status" value="1"/>
</dbReference>
<dbReference type="InterPro" id="IPR029044">
    <property type="entry name" value="Nucleotide-diphossugar_trans"/>
</dbReference>
<feature type="domain" description="Nucleotidyl transferase" evidence="1">
    <location>
        <begin position="8"/>
        <end position="224"/>
    </location>
</feature>
<protein>
    <recommendedName>
        <fullName evidence="1">Nucleotidyl transferase domain-containing protein</fullName>
    </recommendedName>
</protein>
<proteinExistence type="predicted"/>
<dbReference type="EMBL" id="MHKI01000025">
    <property type="protein sequence ID" value="OGY86108.1"/>
    <property type="molecule type" value="Genomic_DNA"/>
</dbReference>
<dbReference type="SUPFAM" id="SSF53448">
    <property type="entry name" value="Nucleotide-diphospho-sugar transferases"/>
    <property type="match status" value="1"/>
</dbReference>
<dbReference type="Pfam" id="PF00483">
    <property type="entry name" value="NTP_transferase"/>
    <property type="match status" value="1"/>
</dbReference>
<dbReference type="AlphaFoldDB" id="A0A1G2BA67"/>
<gene>
    <name evidence="2" type="ORF">A2319_01395</name>
</gene>
<dbReference type="CDD" id="cd06915">
    <property type="entry name" value="NTP_transferase_WcbM_like"/>
    <property type="match status" value="1"/>
</dbReference>
<sequence>MNTLPNQAIILCGGLGTRLRPLTKTTPKPMVLIEDRPFLEHQINYLKTFGITNIVLATGYLHEKIEKHFGQQVQYSREEKKLGTAGALKNAEKLLNENFLVCNGDTFFKLNYQKFLQFHQTKNSACTLALKTVNNTQSAGFVQISPEQKIINFAEKNPQLQKGLISAGIYVMQKTILKLIPENQECSLEYEIFPKLLNQMYGFVDSGFFIDIGTFNNYHKFKKEFTSIFYD</sequence>
<dbReference type="InterPro" id="IPR050486">
    <property type="entry name" value="Mannose-1P_guanyltransferase"/>
</dbReference>
<organism evidence="2 3">
    <name type="scientific">Candidatus Kerfeldbacteria bacterium RIFOXYB2_FULL_38_14</name>
    <dbReference type="NCBI Taxonomy" id="1798547"/>
    <lineage>
        <taxon>Bacteria</taxon>
        <taxon>Candidatus Kerfeldiibacteriota</taxon>
    </lineage>
</organism>
<evidence type="ECO:0000259" key="1">
    <source>
        <dbReference type="Pfam" id="PF00483"/>
    </source>
</evidence>
<dbReference type="PANTHER" id="PTHR22572">
    <property type="entry name" value="SUGAR-1-PHOSPHATE GUANYL TRANSFERASE"/>
    <property type="match status" value="1"/>
</dbReference>
<name>A0A1G2BA67_9BACT</name>
<dbReference type="InterPro" id="IPR005835">
    <property type="entry name" value="NTP_transferase_dom"/>
</dbReference>
<comment type="caution">
    <text evidence="2">The sequence shown here is derived from an EMBL/GenBank/DDBJ whole genome shotgun (WGS) entry which is preliminary data.</text>
</comment>
<evidence type="ECO:0000313" key="3">
    <source>
        <dbReference type="Proteomes" id="UP000176420"/>
    </source>
</evidence>
<evidence type="ECO:0000313" key="2">
    <source>
        <dbReference type="EMBL" id="OGY86108.1"/>
    </source>
</evidence>